<dbReference type="EMBL" id="PDUU01000009">
    <property type="protein sequence ID" value="PHN97190.1"/>
    <property type="molecule type" value="Genomic_DNA"/>
</dbReference>
<accession>A0A497ZG20</accession>
<dbReference type="AlphaFoldDB" id="A0A2G1BUI8"/>
<name>A0A2G1BUI8_9FLAO</name>
<organism evidence="4 5">
    <name type="scientific">Tenacibaculum discolor</name>
    <dbReference type="NCBI Taxonomy" id="361581"/>
    <lineage>
        <taxon>Bacteria</taxon>
        <taxon>Pseudomonadati</taxon>
        <taxon>Bacteroidota</taxon>
        <taxon>Flavobacteriia</taxon>
        <taxon>Flavobacteriales</taxon>
        <taxon>Flavobacteriaceae</taxon>
        <taxon>Tenacibaculum</taxon>
    </lineage>
</organism>
<dbReference type="EMBL" id="PDUU01000004">
    <property type="protein sequence ID" value="PHN97697.1"/>
    <property type="molecule type" value="Genomic_DNA"/>
</dbReference>
<dbReference type="RefSeq" id="WP_099214612.1">
    <property type="nucleotide sequence ID" value="NZ_JAUYVU010000011.1"/>
</dbReference>
<dbReference type="EMBL" id="JAUYVU010000014">
    <property type="protein sequence ID" value="MDP2542698.1"/>
    <property type="molecule type" value="Genomic_DNA"/>
</dbReference>
<reference evidence="1 6" key="3">
    <citation type="submission" date="2023-07" db="EMBL/GenBank/DDBJ databases">
        <title>Genome content predicts the carbon catabolic preferences of heterotrophic bacteria.</title>
        <authorList>
            <person name="Gralka M."/>
        </authorList>
    </citation>
    <scope>NUCLEOTIDE SEQUENCE [LARGE SCALE GENOMIC DNA]</scope>
    <source>
        <strain evidence="1 6">4G03</strain>
    </source>
</reference>
<dbReference type="EMBL" id="JAUYVU010000011">
    <property type="protein sequence ID" value="MDP2542425.1"/>
    <property type="molecule type" value="Genomic_DNA"/>
</dbReference>
<proteinExistence type="predicted"/>
<sequence length="75" mass="8630">MTQADLLKVNLKALTIFNANDTMLTVDGCAKYLKVHPNTVKNRIHKNTIQAIFQDGKYHIPKIQFLEKIVESFEQ</sequence>
<evidence type="ECO:0000313" key="3">
    <source>
        <dbReference type="EMBL" id="PHN97190.1"/>
    </source>
</evidence>
<keyword evidence="6" id="KW-1185">Reference proteome</keyword>
<evidence type="ECO:0000313" key="4">
    <source>
        <dbReference type="EMBL" id="PHN97697.1"/>
    </source>
</evidence>
<reference evidence="4 5" key="1">
    <citation type="journal article" date="2016" name="Nat. Commun.">
        <title>Microbial interactions lead to rapid micro-scale successions on model marine particles.</title>
        <authorList>
            <person name="Datta M.S."/>
            <person name="Sliwerska E."/>
            <person name="Gore J."/>
            <person name="Polz M.F."/>
            <person name="Cordero O.X."/>
        </authorList>
    </citation>
    <scope>NUCLEOTIDE SEQUENCE [LARGE SCALE GENOMIC DNA]</scope>
    <source>
        <strain evidence="4 5">4G03</strain>
    </source>
</reference>
<evidence type="ECO:0000313" key="1">
    <source>
        <dbReference type="EMBL" id="MDP2542425.1"/>
    </source>
</evidence>
<comment type="caution">
    <text evidence="4">The sequence shown here is derived from an EMBL/GenBank/DDBJ whole genome shotgun (WGS) entry which is preliminary data.</text>
</comment>
<evidence type="ECO:0000313" key="5">
    <source>
        <dbReference type="Proteomes" id="UP000222163"/>
    </source>
</evidence>
<gene>
    <name evidence="4" type="ORF">CSC81_04610</name>
    <name evidence="3" type="ORF">CSC81_12345</name>
    <name evidence="1" type="ORF">Q8W23_13170</name>
    <name evidence="2" type="ORF">Q8W23_14565</name>
</gene>
<dbReference type="Proteomes" id="UP001242342">
    <property type="component" value="Unassembled WGS sequence"/>
</dbReference>
<dbReference type="Proteomes" id="UP000222163">
    <property type="component" value="Unassembled WGS sequence"/>
</dbReference>
<reference evidence="4" key="2">
    <citation type="submission" date="2017-10" db="EMBL/GenBank/DDBJ databases">
        <authorList>
            <person name="Enke T.N."/>
            <person name="Cordero O.X."/>
        </authorList>
    </citation>
    <scope>NUCLEOTIDE SEQUENCE</scope>
    <source>
        <strain evidence="4">4G03</strain>
    </source>
</reference>
<evidence type="ECO:0000313" key="2">
    <source>
        <dbReference type="EMBL" id="MDP2542698.1"/>
    </source>
</evidence>
<protein>
    <submittedName>
        <fullName evidence="1">Helix-turn-helix domain-containing protein</fullName>
    </submittedName>
</protein>
<accession>A0A2G1BUI8</accession>
<evidence type="ECO:0000313" key="6">
    <source>
        <dbReference type="Proteomes" id="UP001242342"/>
    </source>
</evidence>